<reference evidence="3 4" key="1">
    <citation type="journal article" date="2020" name="G3 (Bethesda)">
        <title>Improved Reference Genome for Cyclotella cryptica CCMP332, a Model for Cell Wall Morphogenesis, Salinity Adaptation, and Lipid Production in Diatoms (Bacillariophyta).</title>
        <authorList>
            <person name="Roberts W.R."/>
            <person name="Downey K.M."/>
            <person name="Ruck E.C."/>
            <person name="Traller J.C."/>
            <person name="Alverson A.J."/>
        </authorList>
    </citation>
    <scope>NUCLEOTIDE SEQUENCE [LARGE SCALE GENOMIC DNA]</scope>
    <source>
        <strain evidence="3 4">CCMP332</strain>
    </source>
</reference>
<dbReference type="PANTHER" id="PTHR35757">
    <property type="entry name" value="THERMOSOME SUBUNIT GAMMA"/>
    <property type="match status" value="1"/>
</dbReference>
<keyword evidence="2" id="KW-0732">Signal</keyword>
<sequence>MAMHHQSLAFLLIGVTSGYITCPTKPIRSTTRQITSLSAFTNDNSLSKQAHIRILKRGKHYDIQTATTSFRKRLPGGNDAAGSRDLVVDLHSQIHFGDASYYEYYNHLFDDGYDAVLYELLVGEDMLRPSSVGSHTHGGSLKSLKPLDITRGDHSNPIQPTQHDRNTASQYGLVCQVDGIRYCRDKWIHADLTREEFLLALNNDQRQPNKSHQETTSSNSPPLWALASTSPTNALQEGIVSSLLGPPASTSGALSRRLFSHLFLPGSSFAILLRTLLWIVPSPELSILLVDWSTLTSRTSEIAIPVMLSLLSGRWGTARRLVFGQVLVGGAGERDESKNGVLIQKRNERAMDVLRRVVQQQQQQCQLQPNGRVEQALSREQGKGDGRIALLYGAGHCRDLTRRLINEGYFPTKREWRTAFRATPPNLGDFFLDVQDWKKAQYQSQSGSVAATSSWSKDVGNNIFQSMDTSTLESVAVSLVVLPLYLLLGGFDWVSTMSELGNALEVGSYVDGLSSVLIYLVRHVALYVAISKFVVDWGGNGGVLLDEEGA</sequence>
<accession>A0ABD3Q8A8</accession>
<feature type="chain" id="PRO_5044848027" evidence="2">
    <location>
        <begin position="19"/>
        <end position="550"/>
    </location>
</feature>
<evidence type="ECO:0000256" key="2">
    <source>
        <dbReference type="SAM" id="SignalP"/>
    </source>
</evidence>
<protein>
    <submittedName>
        <fullName evidence="3">Uncharacterized protein</fullName>
    </submittedName>
</protein>
<proteinExistence type="predicted"/>
<dbReference type="PANTHER" id="PTHR35757:SF1">
    <property type="entry name" value="THERMOSOME SUBUNIT GAMMA"/>
    <property type="match status" value="1"/>
</dbReference>
<feature type="region of interest" description="Disordered" evidence="1">
    <location>
        <begin position="131"/>
        <end position="165"/>
    </location>
</feature>
<feature type="region of interest" description="Disordered" evidence="1">
    <location>
        <begin position="204"/>
        <end position="227"/>
    </location>
</feature>
<dbReference type="EMBL" id="JABMIG020000064">
    <property type="protein sequence ID" value="KAL3796282.1"/>
    <property type="molecule type" value="Genomic_DNA"/>
</dbReference>
<name>A0ABD3Q8A8_9STRA</name>
<gene>
    <name evidence="3" type="ORF">HJC23_008602</name>
</gene>
<organism evidence="3 4">
    <name type="scientific">Cyclotella cryptica</name>
    <dbReference type="NCBI Taxonomy" id="29204"/>
    <lineage>
        <taxon>Eukaryota</taxon>
        <taxon>Sar</taxon>
        <taxon>Stramenopiles</taxon>
        <taxon>Ochrophyta</taxon>
        <taxon>Bacillariophyta</taxon>
        <taxon>Coscinodiscophyceae</taxon>
        <taxon>Thalassiosirophycidae</taxon>
        <taxon>Stephanodiscales</taxon>
        <taxon>Stephanodiscaceae</taxon>
        <taxon>Cyclotella</taxon>
    </lineage>
</organism>
<feature type="signal peptide" evidence="2">
    <location>
        <begin position="1"/>
        <end position="18"/>
    </location>
</feature>
<comment type="caution">
    <text evidence="3">The sequence shown here is derived from an EMBL/GenBank/DDBJ whole genome shotgun (WGS) entry which is preliminary data.</text>
</comment>
<evidence type="ECO:0000313" key="4">
    <source>
        <dbReference type="Proteomes" id="UP001516023"/>
    </source>
</evidence>
<dbReference type="Proteomes" id="UP001516023">
    <property type="component" value="Unassembled WGS sequence"/>
</dbReference>
<evidence type="ECO:0000313" key="3">
    <source>
        <dbReference type="EMBL" id="KAL3796282.1"/>
    </source>
</evidence>
<keyword evidence="4" id="KW-1185">Reference proteome</keyword>
<dbReference type="AlphaFoldDB" id="A0ABD3Q8A8"/>
<evidence type="ECO:0000256" key="1">
    <source>
        <dbReference type="SAM" id="MobiDB-lite"/>
    </source>
</evidence>